<dbReference type="GO" id="GO:0016020">
    <property type="term" value="C:membrane"/>
    <property type="evidence" value="ECO:0007669"/>
    <property type="project" value="TreeGrafter"/>
</dbReference>
<reference evidence="6" key="1">
    <citation type="submission" date="2013-04" db="EMBL/GenBank/DDBJ databases">
        <authorList>
            <person name="Qu J."/>
            <person name="Murali S.C."/>
            <person name="Bandaranaike D."/>
            <person name="Bellair M."/>
            <person name="Blankenburg K."/>
            <person name="Chao H."/>
            <person name="Dinh H."/>
            <person name="Doddapaneni H."/>
            <person name="Downs B."/>
            <person name="Dugan-Rocha S."/>
            <person name="Elkadiri S."/>
            <person name="Gnanaolivu R.D."/>
            <person name="Hernandez B."/>
            <person name="Javaid M."/>
            <person name="Jayaseelan J.C."/>
            <person name="Lee S."/>
            <person name="Li M."/>
            <person name="Ming W."/>
            <person name="Munidasa M."/>
            <person name="Muniz J."/>
            <person name="Nguyen L."/>
            <person name="Ongeri F."/>
            <person name="Osuji N."/>
            <person name="Pu L.-L."/>
            <person name="Puazo M."/>
            <person name="Qu C."/>
            <person name="Quiroz J."/>
            <person name="Raj R."/>
            <person name="Weissenberger G."/>
            <person name="Xin Y."/>
            <person name="Zou X."/>
            <person name="Han Y."/>
            <person name="Richards S."/>
            <person name="Worley K."/>
            <person name="Muzny D."/>
            <person name="Gibbs R."/>
        </authorList>
    </citation>
    <scope>NUCLEOTIDE SEQUENCE</scope>
    <source>
        <strain evidence="6">Sampled in the wild</strain>
    </source>
</reference>
<dbReference type="AlphaFoldDB" id="A0A8K0NXJ6"/>
<keyword evidence="7" id="KW-1185">Reference proteome</keyword>
<proteinExistence type="predicted"/>
<evidence type="ECO:0000313" key="7">
    <source>
        <dbReference type="Proteomes" id="UP000792457"/>
    </source>
</evidence>
<comment type="caution">
    <text evidence="6">The sequence shown here is derived from an EMBL/GenBank/DDBJ whole genome shotgun (WGS) entry which is preliminary data.</text>
</comment>
<dbReference type="GO" id="GO:0008474">
    <property type="term" value="F:palmitoyl-(protein) hydrolase activity"/>
    <property type="evidence" value="ECO:0007669"/>
    <property type="project" value="TreeGrafter"/>
</dbReference>
<evidence type="ECO:0000256" key="3">
    <source>
        <dbReference type="SAM" id="MobiDB-lite"/>
    </source>
</evidence>
<evidence type="ECO:0000256" key="1">
    <source>
        <dbReference type="ARBA" id="ARBA00040125"/>
    </source>
</evidence>
<accession>A0A8K0NXJ6</accession>
<dbReference type="Gene3D" id="3.40.50.1820">
    <property type="entry name" value="alpha/beta hydrolase"/>
    <property type="match status" value="1"/>
</dbReference>
<protein>
    <recommendedName>
        <fullName evidence="1">Protein ABHD13</fullName>
    </recommendedName>
    <alternativeName>
        <fullName evidence="2">Alpha/beta hydrolase domain-containing protein 13</fullName>
    </alternativeName>
</protein>
<dbReference type="InterPro" id="IPR029058">
    <property type="entry name" value="AB_hydrolase_fold"/>
</dbReference>
<dbReference type="EMBL" id="KZ308360">
    <property type="protein sequence ID" value="KAG8228155.1"/>
    <property type="molecule type" value="Genomic_DNA"/>
</dbReference>
<evidence type="ECO:0000256" key="4">
    <source>
        <dbReference type="SAM" id="Phobius"/>
    </source>
</evidence>
<keyword evidence="4" id="KW-0472">Membrane</keyword>
<dbReference type="Proteomes" id="UP000792457">
    <property type="component" value="Unassembled WGS sequence"/>
</dbReference>
<evidence type="ECO:0000256" key="2">
    <source>
        <dbReference type="ARBA" id="ARBA00042701"/>
    </source>
</evidence>
<evidence type="ECO:0000259" key="5">
    <source>
        <dbReference type="Pfam" id="PF00561"/>
    </source>
</evidence>
<dbReference type="PANTHER" id="PTHR12277:SF81">
    <property type="entry name" value="PROTEIN ABHD13"/>
    <property type="match status" value="1"/>
</dbReference>
<keyword evidence="4" id="KW-0812">Transmembrane</keyword>
<gene>
    <name evidence="6" type="ORF">J437_LFUL002809</name>
</gene>
<dbReference type="SUPFAM" id="SSF53474">
    <property type="entry name" value="alpha/beta-Hydrolases"/>
    <property type="match status" value="1"/>
</dbReference>
<feature type="transmembrane region" description="Helical" evidence="4">
    <location>
        <begin position="64"/>
        <end position="85"/>
    </location>
</feature>
<feature type="compositionally biased region" description="Low complexity" evidence="3">
    <location>
        <begin position="373"/>
        <end position="388"/>
    </location>
</feature>
<feature type="domain" description="AB hydrolase-1" evidence="5">
    <location>
        <begin position="144"/>
        <end position="253"/>
    </location>
</feature>
<dbReference type="OrthoDB" id="10249433at2759"/>
<name>A0A8K0NXJ6_LADFU</name>
<feature type="compositionally biased region" description="Low complexity" evidence="3">
    <location>
        <begin position="405"/>
        <end position="415"/>
    </location>
</feature>
<evidence type="ECO:0000313" key="6">
    <source>
        <dbReference type="EMBL" id="KAG8228155.1"/>
    </source>
</evidence>
<sequence>MCCKGANEKEAETSYSNRRVLEKYLKMTIRLSASCTRLVKFIAGALMKCWALSSAAVFACFFLYWVYGGLLAFLLLCFATTGILYHTEDQLLFHPDQPSHSRVFVPVPTMFGLPYENIYLRSMDGVMLHLFFIRQPAVFSAHVPTVLFLHGNAGNMGHRLQNVAGLYKHLRCNVLMLEYRGYGLSQGVPSEDGLSMDARAALNYLLSRNDINRSEIIVFGRSLGGAVAIDLASRPEYASKIWCLILENTFTSIPDMAAVLLGWRLLHYLPMFCYKNKFLSQSKIHHVEVASVLFVSGLADTLVPPRMMTDLHASCPSSQKQLLQFQSGGHNDTWTSPGYYRSLANFLKDSRLRRVPDGSAIPTDSPVTSTANTSITLSPSLPSTHSVPATLSPMRPPGPGPPNESSDSVSISMVSPLPGDKTC</sequence>
<feature type="region of interest" description="Disordered" evidence="3">
    <location>
        <begin position="357"/>
        <end position="423"/>
    </location>
</feature>
<dbReference type="InterPro" id="IPR000073">
    <property type="entry name" value="AB_hydrolase_1"/>
</dbReference>
<dbReference type="PANTHER" id="PTHR12277">
    <property type="entry name" value="ALPHA/BETA HYDROLASE DOMAIN-CONTAINING PROTEIN"/>
    <property type="match status" value="1"/>
</dbReference>
<dbReference type="Pfam" id="PF00561">
    <property type="entry name" value="Abhydrolase_1"/>
    <property type="match status" value="1"/>
</dbReference>
<reference evidence="6" key="2">
    <citation type="submission" date="2017-10" db="EMBL/GenBank/DDBJ databases">
        <title>Ladona fulva Genome sequencing and assembly.</title>
        <authorList>
            <person name="Murali S."/>
            <person name="Richards S."/>
            <person name="Bandaranaike D."/>
            <person name="Bellair M."/>
            <person name="Blankenburg K."/>
            <person name="Chao H."/>
            <person name="Dinh H."/>
            <person name="Doddapaneni H."/>
            <person name="Dugan-Rocha S."/>
            <person name="Elkadiri S."/>
            <person name="Gnanaolivu R."/>
            <person name="Hernandez B."/>
            <person name="Skinner E."/>
            <person name="Javaid M."/>
            <person name="Lee S."/>
            <person name="Li M."/>
            <person name="Ming W."/>
            <person name="Munidasa M."/>
            <person name="Muniz J."/>
            <person name="Nguyen L."/>
            <person name="Hughes D."/>
            <person name="Osuji N."/>
            <person name="Pu L.-L."/>
            <person name="Puazo M."/>
            <person name="Qu C."/>
            <person name="Quiroz J."/>
            <person name="Raj R."/>
            <person name="Weissenberger G."/>
            <person name="Xin Y."/>
            <person name="Zou X."/>
            <person name="Han Y."/>
            <person name="Worley K."/>
            <person name="Muzny D."/>
            <person name="Gibbs R."/>
        </authorList>
    </citation>
    <scope>NUCLEOTIDE SEQUENCE</scope>
    <source>
        <strain evidence="6">Sampled in the wild</strain>
    </source>
</reference>
<organism evidence="6 7">
    <name type="scientific">Ladona fulva</name>
    <name type="common">Scarce chaser dragonfly</name>
    <name type="synonym">Libellula fulva</name>
    <dbReference type="NCBI Taxonomy" id="123851"/>
    <lineage>
        <taxon>Eukaryota</taxon>
        <taxon>Metazoa</taxon>
        <taxon>Ecdysozoa</taxon>
        <taxon>Arthropoda</taxon>
        <taxon>Hexapoda</taxon>
        <taxon>Insecta</taxon>
        <taxon>Pterygota</taxon>
        <taxon>Palaeoptera</taxon>
        <taxon>Odonata</taxon>
        <taxon>Epiprocta</taxon>
        <taxon>Anisoptera</taxon>
        <taxon>Libelluloidea</taxon>
        <taxon>Libellulidae</taxon>
        <taxon>Ladona</taxon>
    </lineage>
</organism>
<keyword evidence="4" id="KW-1133">Transmembrane helix</keyword>